<gene>
    <name evidence="1" type="ORF">MENTE1834_LOCUS18810</name>
</gene>
<organism evidence="1 2">
    <name type="scientific">Meloidogyne enterolobii</name>
    <name type="common">Root-knot nematode worm</name>
    <name type="synonym">Meloidogyne mayaguensis</name>
    <dbReference type="NCBI Taxonomy" id="390850"/>
    <lineage>
        <taxon>Eukaryota</taxon>
        <taxon>Metazoa</taxon>
        <taxon>Ecdysozoa</taxon>
        <taxon>Nematoda</taxon>
        <taxon>Chromadorea</taxon>
        <taxon>Rhabditida</taxon>
        <taxon>Tylenchina</taxon>
        <taxon>Tylenchomorpha</taxon>
        <taxon>Tylenchoidea</taxon>
        <taxon>Meloidogynidae</taxon>
        <taxon>Meloidogyninae</taxon>
        <taxon>Meloidogyne</taxon>
    </lineage>
</organism>
<sequence length="219" mass="26287">MCEQKYKFFKPEPRLYEFELGEELEKKWKDGIEKKVPMFLASNNTDVNTVVFELERNYETEKALYYFQLSKYPKNIEEMKIARYFFQLLFNCSFHVFKIRHVIINQQMIEILFANEIARNVPLQIHSQGTFLHTYERFFVEFMWNHLVTNHFFIVFNESFDLEQNIDIIFKILTCGGDKFIEVSFEYLNSNLYNIIIEVCAFLEIEGPLSNGSLFSISY</sequence>
<keyword evidence="2" id="KW-1185">Reference proteome</keyword>
<comment type="caution">
    <text evidence="1">The sequence shown here is derived from an EMBL/GenBank/DDBJ whole genome shotgun (WGS) entry which is preliminary data.</text>
</comment>
<evidence type="ECO:0000313" key="2">
    <source>
        <dbReference type="Proteomes" id="UP001497535"/>
    </source>
</evidence>
<protein>
    <submittedName>
        <fullName evidence="1">Uncharacterized protein</fullName>
    </submittedName>
</protein>
<proteinExistence type="predicted"/>
<name>A0ACB0YZR6_MELEN</name>
<dbReference type="Proteomes" id="UP001497535">
    <property type="component" value="Unassembled WGS sequence"/>
</dbReference>
<accession>A0ACB0YZR6</accession>
<reference evidence="1" key="1">
    <citation type="submission" date="2023-11" db="EMBL/GenBank/DDBJ databases">
        <authorList>
            <person name="Poullet M."/>
        </authorList>
    </citation>
    <scope>NUCLEOTIDE SEQUENCE</scope>
    <source>
        <strain evidence="1">E1834</strain>
    </source>
</reference>
<dbReference type="EMBL" id="CAVMJV010000022">
    <property type="protein sequence ID" value="CAK5071110.1"/>
    <property type="molecule type" value="Genomic_DNA"/>
</dbReference>
<evidence type="ECO:0000313" key="1">
    <source>
        <dbReference type="EMBL" id="CAK5071110.1"/>
    </source>
</evidence>